<keyword evidence="2" id="KW-1185">Reference proteome</keyword>
<sequence length="60" mass="6562">MWLFGSLSVALPQNTMAGRVYFEESLGHTTGPRVKSLPTHMCLKIMQDPDLAAPPPPPLD</sequence>
<accession>A0AA40LIG2</accession>
<protein>
    <submittedName>
        <fullName evidence="1">Uncharacterized protein</fullName>
    </submittedName>
</protein>
<reference evidence="1" key="1">
    <citation type="submission" date="2023-06" db="EMBL/GenBank/DDBJ databases">
        <title>Reference genome for the Northern bat (Eptesicus nilssonii), a most northern bat species.</title>
        <authorList>
            <person name="Laine V.N."/>
            <person name="Pulliainen A.T."/>
            <person name="Lilley T.M."/>
        </authorList>
    </citation>
    <scope>NUCLEOTIDE SEQUENCE</scope>
    <source>
        <strain evidence="1">BLF_Eptnil</strain>
        <tissue evidence="1">Kidney</tissue>
    </source>
</reference>
<dbReference type="AlphaFoldDB" id="A0AA40LIG2"/>
<organism evidence="1 2">
    <name type="scientific">Cnephaeus nilssonii</name>
    <name type="common">Northern bat</name>
    <name type="synonym">Eptesicus nilssonii</name>
    <dbReference type="NCBI Taxonomy" id="3371016"/>
    <lineage>
        <taxon>Eukaryota</taxon>
        <taxon>Metazoa</taxon>
        <taxon>Chordata</taxon>
        <taxon>Craniata</taxon>
        <taxon>Vertebrata</taxon>
        <taxon>Euteleostomi</taxon>
        <taxon>Mammalia</taxon>
        <taxon>Eutheria</taxon>
        <taxon>Laurasiatheria</taxon>
        <taxon>Chiroptera</taxon>
        <taxon>Yangochiroptera</taxon>
        <taxon>Vespertilionidae</taxon>
        <taxon>Cnephaeus</taxon>
    </lineage>
</organism>
<dbReference type="Proteomes" id="UP001177744">
    <property type="component" value="Unassembled WGS sequence"/>
</dbReference>
<proteinExistence type="predicted"/>
<dbReference type="EMBL" id="JAULJE010000016">
    <property type="protein sequence ID" value="KAK1333885.1"/>
    <property type="molecule type" value="Genomic_DNA"/>
</dbReference>
<evidence type="ECO:0000313" key="2">
    <source>
        <dbReference type="Proteomes" id="UP001177744"/>
    </source>
</evidence>
<name>A0AA40LIG2_CNENI</name>
<evidence type="ECO:0000313" key="1">
    <source>
        <dbReference type="EMBL" id="KAK1333885.1"/>
    </source>
</evidence>
<gene>
    <name evidence="1" type="ORF">QTO34_006274</name>
</gene>
<comment type="caution">
    <text evidence="1">The sequence shown here is derived from an EMBL/GenBank/DDBJ whole genome shotgun (WGS) entry which is preliminary data.</text>
</comment>